<feature type="domain" description="C2H2-type" evidence="14">
    <location>
        <begin position="333"/>
        <end position="360"/>
    </location>
</feature>
<evidence type="ECO:0000256" key="1">
    <source>
        <dbReference type="ARBA" id="ARBA00004123"/>
    </source>
</evidence>
<comment type="subcellular location">
    <subcellularLocation>
        <location evidence="1">Nucleus</location>
    </subcellularLocation>
</comment>
<dbReference type="RefSeq" id="XP_072858778.1">
    <property type="nucleotide sequence ID" value="XM_073002677.1"/>
</dbReference>
<dbReference type="Gene3D" id="3.30.160.60">
    <property type="entry name" value="Classic Zinc Finger"/>
    <property type="match status" value="6"/>
</dbReference>
<sequence>MRLTGSPFRVCLRPKAGGAPVQASEQEAESQGLALMQPPSSPELLSSLLSGQMTEGSVWTLVATIQTMEGKVDSLAERLLSLEGRAVTAEKKIFECEKMELEFGNQLESKWAVLGTLIEEYGLLQRRLENMENLLKNRNFWILRVPPGVNGDVLKGPATFEDSTAAAAASPEEWEKELYKNVMKGKQESLISLGAPVSTCGMASQIKQETPWVEEEEEEEGKERGRDADGGTAGSQPDNPWARPSRELDPPWTLAERSEESFCQAGLAQTLGSPERRASGAPEKGLPEGRGWACPPRQDSPEGPYLCADCGRCFSQKERLAQHPCAHTGQRPHACHTCGKAFVHQSSLTTHYRTHTGEKPYVCATCLKRFTRLSTLLEHQRTHTGEKPYACAECEKRFTRLSTLVEHRRTHTGEKPYQCARCHKSFTRLTNLTAHQSTHAGEHAYSCTRCGKSFRQKACFLKHLRGHSRESLHPCPDSAKGFVCRSRLVWHQMSHSSERPPSGGEGPEHFAQKEPLRSHAGEWPFPCLVGEKGFHGPQSLQLRQQPLLCQGPQAGRQEPSVKVEEVG</sequence>
<name>A0ABM5GM85_9SAUR</name>
<evidence type="ECO:0000259" key="14">
    <source>
        <dbReference type="PROSITE" id="PS50157"/>
    </source>
</evidence>
<feature type="domain" description="C2H2-type" evidence="14">
    <location>
        <begin position="445"/>
        <end position="472"/>
    </location>
</feature>
<feature type="domain" description="C2H2-type" evidence="14">
    <location>
        <begin position="417"/>
        <end position="444"/>
    </location>
</feature>
<keyword evidence="10" id="KW-0539">Nucleus</keyword>
<feature type="coiled-coil region" evidence="12">
    <location>
        <begin position="65"/>
        <end position="134"/>
    </location>
</feature>
<dbReference type="PROSITE" id="PS50157">
    <property type="entry name" value="ZINC_FINGER_C2H2_2"/>
    <property type="match status" value="7"/>
</dbReference>
<evidence type="ECO:0000256" key="6">
    <source>
        <dbReference type="ARBA" id="ARBA00022833"/>
    </source>
</evidence>
<dbReference type="PROSITE" id="PS00028">
    <property type="entry name" value="ZINC_FINGER_C2H2_1"/>
    <property type="match status" value="6"/>
</dbReference>
<keyword evidence="8" id="KW-0238">DNA-binding</keyword>
<evidence type="ECO:0000256" key="4">
    <source>
        <dbReference type="ARBA" id="ARBA00022737"/>
    </source>
</evidence>
<dbReference type="SMART" id="SM00355">
    <property type="entry name" value="ZnF_C2H2"/>
    <property type="match status" value="7"/>
</dbReference>
<keyword evidence="9" id="KW-0804">Transcription</keyword>
<keyword evidence="5 11" id="KW-0863">Zinc-finger</keyword>
<dbReference type="PANTHER" id="PTHR24404">
    <property type="entry name" value="ZINC FINGER PROTEIN"/>
    <property type="match status" value="1"/>
</dbReference>
<feature type="region of interest" description="Disordered" evidence="13">
    <location>
        <begin position="202"/>
        <end position="249"/>
    </location>
</feature>
<evidence type="ECO:0000256" key="7">
    <source>
        <dbReference type="ARBA" id="ARBA00023015"/>
    </source>
</evidence>
<reference evidence="16" key="1">
    <citation type="submission" date="2025-08" db="UniProtKB">
        <authorList>
            <consortium name="RefSeq"/>
        </authorList>
    </citation>
    <scope>IDENTIFICATION</scope>
</reference>
<dbReference type="InterPro" id="IPR036236">
    <property type="entry name" value="Znf_C2H2_sf"/>
</dbReference>
<dbReference type="GeneID" id="110082579"/>
<proteinExistence type="inferred from homology"/>
<evidence type="ECO:0000313" key="15">
    <source>
        <dbReference type="Proteomes" id="UP001652642"/>
    </source>
</evidence>
<feature type="domain" description="C2H2-type" evidence="14">
    <location>
        <begin position="389"/>
        <end position="416"/>
    </location>
</feature>
<dbReference type="InterPro" id="IPR050589">
    <property type="entry name" value="Ikaros_C2H2-ZF"/>
</dbReference>
<evidence type="ECO:0000256" key="11">
    <source>
        <dbReference type="PROSITE-ProRule" id="PRU00042"/>
    </source>
</evidence>
<evidence type="ECO:0000256" key="2">
    <source>
        <dbReference type="ARBA" id="ARBA00006991"/>
    </source>
</evidence>
<keyword evidence="6" id="KW-0862">Zinc</keyword>
<evidence type="ECO:0000256" key="13">
    <source>
        <dbReference type="SAM" id="MobiDB-lite"/>
    </source>
</evidence>
<evidence type="ECO:0000256" key="8">
    <source>
        <dbReference type="ARBA" id="ARBA00023125"/>
    </source>
</evidence>
<dbReference type="InterPro" id="IPR013087">
    <property type="entry name" value="Znf_C2H2_type"/>
</dbReference>
<evidence type="ECO:0000313" key="16">
    <source>
        <dbReference type="RefSeq" id="XP_072858778.1"/>
    </source>
</evidence>
<keyword evidence="15" id="KW-1185">Reference proteome</keyword>
<feature type="region of interest" description="Disordered" evidence="13">
    <location>
        <begin position="19"/>
        <end position="39"/>
    </location>
</feature>
<feature type="region of interest" description="Disordered" evidence="13">
    <location>
        <begin position="269"/>
        <end position="291"/>
    </location>
</feature>
<feature type="region of interest" description="Disordered" evidence="13">
    <location>
        <begin position="545"/>
        <end position="567"/>
    </location>
</feature>
<evidence type="ECO:0000256" key="9">
    <source>
        <dbReference type="ARBA" id="ARBA00023163"/>
    </source>
</evidence>
<evidence type="ECO:0000256" key="10">
    <source>
        <dbReference type="ARBA" id="ARBA00023242"/>
    </source>
</evidence>
<keyword evidence="7" id="KW-0805">Transcription regulation</keyword>
<feature type="domain" description="C2H2-type" evidence="14">
    <location>
        <begin position="473"/>
        <end position="500"/>
    </location>
</feature>
<protein>
    <submittedName>
        <fullName evidence="16">Uncharacterized protein isoform X2</fullName>
    </submittedName>
</protein>
<dbReference type="InterPro" id="IPR001909">
    <property type="entry name" value="KRAB"/>
</dbReference>
<keyword evidence="4" id="KW-0677">Repeat</keyword>
<dbReference type="SMART" id="SM00349">
    <property type="entry name" value="KRAB"/>
    <property type="match status" value="1"/>
</dbReference>
<comment type="similarity">
    <text evidence="2">Belongs to the krueppel C2H2-type zinc-finger protein family.</text>
</comment>
<feature type="domain" description="C2H2-type" evidence="14">
    <location>
        <begin position="361"/>
        <end position="388"/>
    </location>
</feature>
<feature type="domain" description="C2H2-type" evidence="14">
    <location>
        <begin position="305"/>
        <end position="332"/>
    </location>
</feature>
<dbReference type="SUPFAM" id="SSF57667">
    <property type="entry name" value="beta-beta-alpha zinc fingers"/>
    <property type="match status" value="4"/>
</dbReference>
<dbReference type="PANTHER" id="PTHR24404:SF41">
    <property type="entry name" value="ZINC FINGER PROTEIN 613"/>
    <property type="match status" value="1"/>
</dbReference>
<keyword evidence="12" id="KW-0175">Coiled coil</keyword>
<keyword evidence="3" id="KW-0479">Metal-binding</keyword>
<accession>A0ABM5GM85</accession>
<evidence type="ECO:0000256" key="5">
    <source>
        <dbReference type="ARBA" id="ARBA00022771"/>
    </source>
</evidence>
<evidence type="ECO:0000256" key="3">
    <source>
        <dbReference type="ARBA" id="ARBA00022723"/>
    </source>
</evidence>
<gene>
    <name evidence="16" type="primary">LOC110082579</name>
</gene>
<dbReference type="Proteomes" id="UP001652642">
    <property type="component" value="Chromosome 6"/>
</dbReference>
<dbReference type="Pfam" id="PF00096">
    <property type="entry name" value="zf-C2H2"/>
    <property type="match status" value="5"/>
</dbReference>
<evidence type="ECO:0000256" key="12">
    <source>
        <dbReference type="SAM" id="Coils"/>
    </source>
</evidence>
<organism evidence="15 16">
    <name type="scientific">Pogona vitticeps</name>
    <name type="common">central bearded dragon</name>
    <dbReference type="NCBI Taxonomy" id="103695"/>
    <lineage>
        <taxon>Eukaryota</taxon>
        <taxon>Metazoa</taxon>
        <taxon>Chordata</taxon>
        <taxon>Craniata</taxon>
        <taxon>Vertebrata</taxon>
        <taxon>Euteleostomi</taxon>
        <taxon>Lepidosauria</taxon>
        <taxon>Squamata</taxon>
        <taxon>Bifurcata</taxon>
        <taxon>Unidentata</taxon>
        <taxon>Episquamata</taxon>
        <taxon>Toxicofera</taxon>
        <taxon>Iguania</taxon>
        <taxon>Acrodonta</taxon>
        <taxon>Agamidae</taxon>
        <taxon>Amphibolurinae</taxon>
        <taxon>Pogona</taxon>
    </lineage>
</organism>